<organism evidence="2 3">
    <name type="scientific">Streptomyces gamaensis</name>
    <dbReference type="NCBI Taxonomy" id="1763542"/>
    <lineage>
        <taxon>Bacteria</taxon>
        <taxon>Bacillati</taxon>
        <taxon>Actinomycetota</taxon>
        <taxon>Actinomycetes</taxon>
        <taxon>Kitasatosporales</taxon>
        <taxon>Streptomycetaceae</taxon>
        <taxon>Streptomyces</taxon>
    </lineage>
</organism>
<evidence type="ECO:0000313" key="2">
    <source>
        <dbReference type="EMBL" id="MFC5722267.1"/>
    </source>
</evidence>
<comment type="caution">
    <text evidence="2">The sequence shown here is derived from an EMBL/GenBank/DDBJ whole genome shotgun (WGS) entry which is preliminary data.</text>
</comment>
<sequence length="337" mass="37162">MYSFTYKRNIADSGVQLTYSGKQSPAKALSKARDVDAKVRDYLKKGGGGVFSGNTPGAKLAGFCAAYGITGEGRKDLARQLLDHAMREQEELRAADQRRLAAWKERQQEHARRVLEQAPAWFYGTEVGCAHVARLFRLCNRAPEQELPHVPTAKDIVRELRKTLEGQGRDADVQAMMPVFAQILGMPKEEAANYFRAEFKAASQLPGTFYRAEVLSGFGHRQGDVLRTQAPTSVSSKEAKARDFFTHRAGHGGATEVKVLYVFDSPPGRRLQTALNESSTGEGEAVVPDRAFFRVAGVKRSGPEVVVHLTPVRGDEARRGPWSWMGHDAGLRLPGPR</sequence>
<evidence type="ECO:0000256" key="1">
    <source>
        <dbReference type="SAM" id="Coils"/>
    </source>
</evidence>
<keyword evidence="3" id="KW-1185">Reference proteome</keyword>
<name>A0ABW0Z2F6_9ACTN</name>
<evidence type="ECO:0000313" key="3">
    <source>
        <dbReference type="Proteomes" id="UP001596083"/>
    </source>
</evidence>
<protein>
    <recommendedName>
        <fullName evidence="4">ADP ribosyltransferase domain-containing protein</fullName>
    </recommendedName>
</protein>
<proteinExistence type="predicted"/>
<keyword evidence="1" id="KW-0175">Coiled coil</keyword>
<evidence type="ECO:0008006" key="4">
    <source>
        <dbReference type="Google" id="ProtNLM"/>
    </source>
</evidence>
<dbReference type="EMBL" id="JBHSPB010000011">
    <property type="protein sequence ID" value="MFC5722267.1"/>
    <property type="molecule type" value="Genomic_DNA"/>
</dbReference>
<feature type="coiled-coil region" evidence="1">
    <location>
        <begin position="75"/>
        <end position="106"/>
    </location>
</feature>
<dbReference type="RefSeq" id="WP_390317652.1">
    <property type="nucleotide sequence ID" value="NZ_JBHSPB010000011.1"/>
</dbReference>
<gene>
    <name evidence="2" type="ORF">ACFP1Z_19055</name>
</gene>
<dbReference type="Proteomes" id="UP001596083">
    <property type="component" value="Unassembled WGS sequence"/>
</dbReference>
<accession>A0ABW0Z2F6</accession>
<reference evidence="3" key="1">
    <citation type="journal article" date="2019" name="Int. J. Syst. Evol. Microbiol.">
        <title>The Global Catalogue of Microorganisms (GCM) 10K type strain sequencing project: providing services to taxonomists for standard genome sequencing and annotation.</title>
        <authorList>
            <consortium name="The Broad Institute Genomics Platform"/>
            <consortium name="The Broad Institute Genome Sequencing Center for Infectious Disease"/>
            <person name="Wu L."/>
            <person name="Ma J."/>
        </authorList>
    </citation>
    <scope>NUCLEOTIDE SEQUENCE [LARGE SCALE GENOMIC DNA]</scope>
    <source>
        <strain evidence="3">CGMCC 4.7304</strain>
    </source>
</reference>